<evidence type="ECO:0000256" key="1">
    <source>
        <dbReference type="ARBA" id="ARBA00004141"/>
    </source>
</evidence>
<feature type="transmembrane region" description="Helical" evidence="5">
    <location>
        <begin position="215"/>
        <end position="237"/>
    </location>
</feature>
<gene>
    <name evidence="7" type="ORF">ACFQNJ_14205</name>
</gene>
<dbReference type="Proteomes" id="UP001596495">
    <property type="component" value="Unassembled WGS sequence"/>
</dbReference>
<accession>A0ABW2RC53</accession>
<feature type="domain" description="Sodium/calcium exchanger membrane region" evidence="6">
    <location>
        <begin position="181"/>
        <end position="322"/>
    </location>
</feature>
<dbReference type="NCBIfam" id="TIGR00367">
    <property type="entry name" value="calcium/sodium antiporter"/>
    <property type="match status" value="1"/>
</dbReference>
<feature type="domain" description="Sodium/calcium exchanger membrane region" evidence="6">
    <location>
        <begin position="6"/>
        <end position="144"/>
    </location>
</feature>
<keyword evidence="8" id="KW-1185">Reference proteome</keyword>
<reference evidence="8" key="1">
    <citation type="journal article" date="2019" name="Int. J. Syst. Evol. Microbiol.">
        <title>The Global Catalogue of Microorganisms (GCM) 10K type strain sequencing project: providing services to taxonomists for standard genome sequencing and annotation.</title>
        <authorList>
            <consortium name="The Broad Institute Genomics Platform"/>
            <consortium name="The Broad Institute Genome Sequencing Center for Infectious Disease"/>
            <person name="Wu L."/>
            <person name="Ma J."/>
        </authorList>
    </citation>
    <scope>NUCLEOTIDE SEQUENCE [LARGE SCALE GENOMIC DNA]</scope>
    <source>
        <strain evidence="8">CCUG 54518</strain>
    </source>
</reference>
<feature type="transmembrane region" description="Helical" evidence="5">
    <location>
        <begin position="127"/>
        <end position="145"/>
    </location>
</feature>
<name>A0ABW2RC53_9BURK</name>
<dbReference type="Pfam" id="PF01699">
    <property type="entry name" value="Na_Ca_ex"/>
    <property type="match status" value="2"/>
</dbReference>
<keyword evidence="2 5" id="KW-0812">Transmembrane</keyword>
<feature type="transmembrane region" description="Helical" evidence="5">
    <location>
        <begin position="177"/>
        <end position="195"/>
    </location>
</feature>
<keyword evidence="3 5" id="KW-1133">Transmembrane helix</keyword>
<feature type="transmembrane region" description="Helical" evidence="5">
    <location>
        <begin position="104"/>
        <end position="121"/>
    </location>
</feature>
<evidence type="ECO:0000313" key="8">
    <source>
        <dbReference type="Proteomes" id="UP001596495"/>
    </source>
</evidence>
<feature type="transmembrane region" description="Helical" evidence="5">
    <location>
        <begin position="280"/>
        <end position="297"/>
    </location>
</feature>
<dbReference type="InterPro" id="IPR044880">
    <property type="entry name" value="NCX_ion-bd_dom_sf"/>
</dbReference>
<dbReference type="RefSeq" id="WP_382258696.1">
    <property type="nucleotide sequence ID" value="NZ_JBHTBX010000009.1"/>
</dbReference>
<sequence length="327" mass="33817">MALHTLTLLVGGLVVLVVGAELLLRGATRLSAMLGIAPVLIGLLVVSVGTSVPELAVGLTSASEGTAALSVGNVTGANLINLLLILGISAWLRPLPTDSLSVRLDVPVMAIASTALFLLAMDGALEPGEGLLLLIGGVAYVAALFRTSRREDRATLGEFADSFAHAPVASAGQAMTWGIHMLTLAIGIAMTVLGADWLVDGAVDLASQMDVSQSLIGLTIVAVGTTMPELVTTLVATARNQRDVAIGNLVGSCIFNVLLILGVTISLSEGGIPIGPTLRWIDLPLAAAVALLSVPVFRTRRVVSRWEGGMLVMGYLAFMVSLLVWRT</sequence>
<protein>
    <submittedName>
        <fullName evidence="7">Calcium/sodium antiporter</fullName>
    </submittedName>
</protein>
<evidence type="ECO:0000259" key="6">
    <source>
        <dbReference type="Pfam" id="PF01699"/>
    </source>
</evidence>
<dbReference type="EMBL" id="JBHTBX010000009">
    <property type="protein sequence ID" value="MFC7435665.1"/>
    <property type="molecule type" value="Genomic_DNA"/>
</dbReference>
<dbReference type="PANTHER" id="PTHR10846:SF8">
    <property type="entry name" value="INNER MEMBRANE PROTEIN YRBG"/>
    <property type="match status" value="1"/>
</dbReference>
<organism evidence="7 8">
    <name type="scientific">Hydrogenophaga bisanensis</name>
    <dbReference type="NCBI Taxonomy" id="439611"/>
    <lineage>
        <taxon>Bacteria</taxon>
        <taxon>Pseudomonadati</taxon>
        <taxon>Pseudomonadota</taxon>
        <taxon>Betaproteobacteria</taxon>
        <taxon>Burkholderiales</taxon>
        <taxon>Comamonadaceae</taxon>
        <taxon>Hydrogenophaga</taxon>
    </lineage>
</organism>
<feature type="transmembrane region" description="Helical" evidence="5">
    <location>
        <begin position="6"/>
        <end position="24"/>
    </location>
</feature>
<dbReference type="InterPro" id="IPR004481">
    <property type="entry name" value="K/Na/Ca-exchanger"/>
</dbReference>
<keyword evidence="4 5" id="KW-0472">Membrane</keyword>
<evidence type="ECO:0000256" key="4">
    <source>
        <dbReference type="ARBA" id="ARBA00023136"/>
    </source>
</evidence>
<proteinExistence type="predicted"/>
<comment type="subcellular location">
    <subcellularLocation>
        <location evidence="1">Membrane</location>
        <topology evidence="1">Multi-pass membrane protein</topology>
    </subcellularLocation>
</comment>
<dbReference type="InterPro" id="IPR004837">
    <property type="entry name" value="NaCa_Exmemb"/>
</dbReference>
<feature type="transmembrane region" description="Helical" evidence="5">
    <location>
        <begin position="309"/>
        <end position="325"/>
    </location>
</feature>
<dbReference type="PANTHER" id="PTHR10846">
    <property type="entry name" value="SODIUM/POTASSIUM/CALCIUM EXCHANGER"/>
    <property type="match status" value="1"/>
</dbReference>
<evidence type="ECO:0000256" key="2">
    <source>
        <dbReference type="ARBA" id="ARBA00022692"/>
    </source>
</evidence>
<feature type="transmembrane region" description="Helical" evidence="5">
    <location>
        <begin position="31"/>
        <end position="50"/>
    </location>
</feature>
<feature type="transmembrane region" description="Helical" evidence="5">
    <location>
        <begin position="70"/>
        <end position="92"/>
    </location>
</feature>
<evidence type="ECO:0000256" key="5">
    <source>
        <dbReference type="SAM" id="Phobius"/>
    </source>
</evidence>
<evidence type="ECO:0000256" key="3">
    <source>
        <dbReference type="ARBA" id="ARBA00022989"/>
    </source>
</evidence>
<dbReference type="Gene3D" id="1.20.1420.30">
    <property type="entry name" value="NCX, central ion-binding region"/>
    <property type="match status" value="1"/>
</dbReference>
<feature type="transmembrane region" description="Helical" evidence="5">
    <location>
        <begin position="249"/>
        <end position="268"/>
    </location>
</feature>
<evidence type="ECO:0000313" key="7">
    <source>
        <dbReference type="EMBL" id="MFC7435665.1"/>
    </source>
</evidence>
<comment type="caution">
    <text evidence="7">The sequence shown here is derived from an EMBL/GenBank/DDBJ whole genome shotgun (WGS) entry which is preliminary data.</text>
</comment>